<evidence type="ECO:0000256" key="7">
    <source>
        <dbReference type="PIRSR" id="PIRSR000517-1"/>
    </source>
</evidence>
<evidence type="ECO:0000259" key="8">
    <source>
        <dbReference type="Pfam" id="PF00155"/>
    </source>
</evidence>
<dbReference type="InterPro" id="IPR015422">
    <property type="entry name" value="PyrdxlP-dep_Trfase_small"/>
</dbReference>
<evidence type="ECO:0000256" key="6">
    <source>
        <dbReference type="PIRNR" id="PIRNR000517"/>
    </source>
</evidence>
<dbReference type="GO" id="GO:0006572">
    <property type="term" value="P:L-tyrosine catabolic process"/>
    <property type="evidence" value="ECO:0007669"/>
    <property type="project" value="TreeGrafter"/>
</dbReference>
<dbReference type="Gene3D" id="3.90.1150.10">
    <property type="entry name" value="Aspartate Aminotransferase, domain 1"/>
    <property type="match status" value="1"/>
</dbReference>
<dbReference type="AlphaFoldDB" id="S9UV32"/>
<comment type="caution">
    <text evidence="9">The sequence shown here is derived from an EMBL/GenBank/DDBJ whole genome shotgun (WGS) entry which is preliminary data.</text>
</comment>
<comment type="cofactor">
    <cofactor evidence="1 6 7">
        <name>pyridoxal 5'-phosphate</name>
        <dbReference type="ChEBI" id="CHEBI:597326"/>
    </cofactor>
</comment>
<dbReference type="InterPro" id="IPR015421">
    <property type="entry name" value="PyrdxlP-dep_Trfase_major"/>
</dbReference>
<organism evidence="9 10">
    <name type="scientific">Strigomonas culicis</name>
    <dbReference type="NCBI Taxonomy" id="28005"/>
    <lineage>
        <taxon>Eukaryota</taxon>
        <taxon>Discoba</taxon>
        <taxon>Euglenozoa</taxon>
        <taxon>Kinetoplastea</taxon>
        <taxon>Metakinetoplastina</taxon>
        <taxon>Trypanosomatida</taxon>
        <taxon>Trypanosomatidae</taxon>
        <taxon>Strigomonadinae</taxon>
        <taxon>Strigomonas</taxon>
    </lineage>
</organism>
<dbReference type="Gene3D" id="3.40.640.10">
    <property type="entry name" value="Type I PLP-dependent aspartate aminotransferase-like (Major domain)"/>
    <property type="match status" value="1"/>
</dbReference>
<dbReference type="NCBIfam" id="TIGR01265">
    <property type="entry name" value="tyr_nico_aTase"/>
    <property type="match status" value="1"/>
</dbReference>
<dbReference type="Proteomes" id="UP000015354">
    <property type="component" value="Unassembled WGS sequence"/>
</dbReference>
<comment type="similarity">
    <text evidence="2 6">Belongs to the class-I pyridoxal-phosphate-dependent aminotransferase family.</text>
</comment>
<gene>
    <name evidence="9" type="ORF">STCU_02674</name>
</gene>
<keyword evidence="3 9" id="KW-0032">Aminotransferase</keyword>
<dbReference type="Pfam" id="PF00155">
    <property type="entry name" value="Aminotran_1_2"/>
    <property type="match status" value="1"/>
</dbReference>
<dbReference type="InterPro" id="IPR015424">
    <property type="entry name" value="PyrdxlP-dep_Trfase"/>
</dbReference>
<dbReference type="PANTHER" id="PTHR45744:SF2">
    <property type="entry name" value="TYROSINE AMINOTRANSFERASE"/>
    <property type="match status" value="1"/>
</dbReference>
<evidence type="ECO:0000256" key="2">
    <source>
        <dbReference type="ARBA" id="ARBA00007441"/>
    </source>
</evidence>
<evidence type="ECO:0000256" key="4">
    <source>
        <dbReference type="ARBA" id="ARBA00022679"/>
    </source>
</evidence>
<feature type="domain" description="Aminotransferase class I/classII large" evidence="8">
    <location>
        <begin position="3"/>
        <end position="362"/>
    </location>
</feature>
<evidence type="ECO:0000313" key="9">
    <source>
        <dbReference type="EMBL" id="EPY32763.1"/>
    </source>
</evidence>
<evidence type="ECO:0000256" key="5">
    <source>
        <dbReference type="ARBA" id="ARBA00022898"/>
    </source>
</evidence>
<dbReference type="InterPro" id="IPR004839">
    <property type="entry name" value="Aminotransferase_I/II_large"/>
</dbReference>
<name>S9UV32_9TRYP</name>
<accession>S9UV32</accession>
<dbReference type="PANTHER" id="PTHR45744">
    <property type="entry name" value="TYROSINE AMINOTRANSFERASE"/>
    <property type="match status" value="1"/>
</dbReference>
<sequence>MKEAIASEKHNGYTPSFGMESTRAAVADYWVRWFAPSLADSPHRVTAKDVVLSSGSADALSLVIGSIAGPGDRMLVPMPYFARYEMTLAYYSIEPVYYHCDPAHDWEVDLPALRALATAPGDKPIKAILLNNPSNPCGSNWSRSHVEAIVRLCEELQLPIIADEIYAGITFTVPLEEGAEAPAASPPYTSVADIAAEIPRFITAGVSKRFCLPGERLGWIILVDPAARAQRVLAGVRSLTARFLLPNHLLQVATTAMLKGAGQDYYDRAVRVLQRNSIDMYHALRKTGVLQPVVPAGGMFMSVLLRPELLKEEVRDGERFAERLAAEENVLAFPGEPFRMPAALRLTISRPAEITAEAVQRICAFCERYKK</sequence>
<dbReference type="GO" id="GO:0004838">
    <property type="term" value="F:L-tyrosine-2-oxoglutarate transaminase activity"/>
    <property type="evidence" value="ECO:0007669"/>
    <property type="project" value="TreeGrafter"/>
</dbReference>
<dbReference type="CDD" id="cd00609">
    <property type="entry name" value="AAT_like"/>
    <property type="match status" value="1"/>
</dbReference>
<keyword evidence="4 9" id="KW-0808">Transferase</keyword>
<keyword evidence="5 6" id="KW-0663">Pyridoxal phosphate</keyword>
<dbReference type="GO" id="GO:0030170">
    <property type="term" value="F:pyridoxal phosphate binding"/>
    <property type="evidence" value="ECO:0007669"/>
    <property type="project" value="InterPro"/>
</dbReference>
<keyword evidence="10" id="KW-1185">Reference proteome</keyword>
<evidence type="ECO:0000313" key="10">
    <source>
        <dbReference type="Proteomes" id="UP000015354"/>
    </source>
</evidence>
<evidence type="ECO:0000256" key="3">
    <source>
        <dbReference type="ARBA" id="ARBA00022576"/>
    </source>
</evidence>
<dbReference type="PRINTS" id="PR00753">
    <property type="entry name" value="ACCSYNTHASE"/>
</dbReference>
<dbReference type="SUPFAM" id="SSF53383">
    <property type="entry name" value="PLP-dependent transferases"/>
    <property type="match status" value="1"/>
</dbReference>
<protein>
    <submittedName>
        <fullName evidence="9">Tyrosine aminotransferase</fullName>
    </submittedName>
</protein>
<proteinExistence type="inferred from homology"/>
<dbReference type="InterPro" id="IPR005958">
    <property type="entry name" value="TyrNic_aminoTrfase"/>
</dbReference>
<dbReference type="PIRSF" id="PIRSF000517">
    <property type="entry name" value="Tyr_transaminase"/>
    <property type="match status" value="1"/>
</dbReference>
<evidence type="ECO:0000256" key="1">
    <source>
        <dbReference type="ARBA" id="ARBA00001933"/>
    </source>
</evidence>
<reference evidence="9 10" key="1">
    <citation type="journal article" date="2013" name="PLoS ONE">
        <title>Predicting the Proteins of Angomonas deanei, Strigomonas culicis and Their Respective Endosymbionts Reveals New Aspects of the Trypanosomatidae Family.</title>
        <authorList>
            <person name="Motta M.C."/>
            <person name="Martins A.C."/>
            <person name="de Souza S.S."/>
            <person name="Catta-Preta C.M."/>
            <person name="Silva R."/>
            <person name="Klein C.C."/>
            <person name="de Almeida L.G."/>
            <person name="de Lima Cunha O."/>
            <person name="Ciapina L.P."/>
            <person name="Brocchi M."/>
            <person name="Colabardini A.C."/>
            <person name="de Araujo Lima B."/>
            <person name="Machado C.R."/>
            <person name="de Almeida Soares C.M."/>
            <person name="Probst C.M."/>
            <person name="de Menezes C.B."/>
            <person name="Thompson C.E."/>
            <person name="Bartholomeu D.C."/>
            <person name="Gradia D.F."/>
            <person name="Pavoni D.P."/>
            <person name="Grisard E.C."/>
            <person name="Fantinatti-Garboggini F."/>
            <person name="Marchini F.K."/>
            <person name="Rodrigues-Luiz G.F."/>
            <person name="Wagner G."/>
            <person name="Goldman G.H."/>
            <person name="Fietto J.L."/>
            <person name="Elias M.C."/>
            <person name="Goldman M.H."/>
            <person name="Sagot M.F."/>
            <person name="Pereira M."/>
            <person name="Stoco P.H."/>
            <person name="de Mendonca-Neto R.P."/>
            <person name="Teixeira S.M."/>
            <person name="Maciel T.E."/>
            <person name="de Oliveira Mendes T.A."/>
            <person name="Urmenyi T.P."/>
            <person name="de Souza W."/>
            <person name="Schenkman S."/>
            <person name="de Vasconcelos A.T."/>
        </authorList>
    </citation>
    <scope>NUCLEOTIDE SEQUENCE [LARGE SCALE GENOMIC DNA]</scope>
</reference>
<dbReference type="EMBL" id="ATMH01002674">
    <property type="protein sequence ID" value="EPY32763.1"/>
    <property type="molecule type" value="Genomic_DNA"/>
</dbReference>
<feature type="modified residue" description="N6-(pyridoxal phosphate)lysine" evidence="7">
    <location>
        <position position="208"/>
    </location>
</feature>
<dbReference type="OrthoDB" id="7042322at2759"/>